<dbReference type="Proteomes" id="UP000663866">
    <property type="component" value="Unassembled WGS sequence"/>
</dbReference>
<keyword evidence="3" id="KW-1185">Reference proteome</keyword>
<feature type="compositionally biased region" description="Basic and acidic residues" evidence="1">
    <location>
        <begin position="1"/>
        <end position="11"/>
    </location>
</feature>
<evidence type="ECO:0000313" key="3">
    <source>
        <dbReference type="Proteomes" id="UP000663866"/>
    </source>
</evidence>
<feature type="region of interest" description="Disordered" evidence="1">
    <location>
        <begin position="1"/>
        <end position="21"/>
    </location>
</feature>
<organism evidence="2 3">
    <name type="scientific">Rotaria magnacalcarata</name>
    <dbReference type="NCBI Taxonomy" id="392030"/>
    <lineage>
        <taxon>Eukaryota</taxon>
        <taxon>Metazoa</taxon>
        <taxon>Spiralia</taxon>
        <taxon>Gnathifera</taxon>
        <taxon>Rotifera</taxon>
        <taxon>Eurotatoria</taxon>
        <taxon>Bdelloidea</taxon>
        <taxon>Philodinida</taxon>
        <taxon>Philodinidae</taxon>
        <taxon>Rotaria</taxon>
    </lineage>
</organism>
<accession>A0A821KTF7</accession>
<comment type="caution">
    <text evidence="2">The sequence shown here is derived from an EMBL/GenBank/DDBJ whole genome shotgun (WGS) entry which is preliminary data.</text>
</comment>
<evidence type="ECO:0000313" key="2">
    <source>
        <dbReference type="EMBL" id="CAF4739955.1"/>
    </source>
</evidence>
<reference evidence="2" key="1">
    <citation type="submission" date="2021-02" db="EMBL/GenBank/DDBJ databases">
        <authorList>
            <person name="Nowell W R."/>
        </authorList>
    </citation>
    <scope>NUCLEOTIDE SEQUENCE</scope>
</reference>
<proteinExistence type="predicted"/>
<evidence type="ECO:0000256" key="1">
    <source>
        <dbReference type="SAM" id="MobiDB-lite"/>
    </source>
</evidence>
<sequence>DSPMDDTHSDVTRGGGTFDDDTLVHDYIFDDDDYNYSFDFSLNSVQSDGKI</sequence>
<name>A0A821KTF7_9BILA</name>
<dbReference type="EMBL" id="CAJOBG010110866">
    <property type="protein sequence ID" value="CAF4739955.1"/>
    <property type="molecule type" value="Genomic_DNA"/>
</dbReference>
<feature type="non-terminal residue" evidence="2">
    <location>
        <position position="1"/>
    </location>
</feature>
<dbReference type="AlphaFoldDB" id="A0A821KTF7"/>
<gene>
    <name evidence="2" type="ORF">OVN521_LOCUS49772</name>
</gene>
<protein>
    <submittedName>
        <fullName evidence="2">Uncharacterized protein</fullName>
    </submittedName>
</protein>